<evidence type="ECO:0000313" key="3">
    <source>
        <dbReference type="Proteomes" id="UP000035036"/>
    </source>
</evidence>
<protein>
    <recommendedName>
        <fullName evidence="1">AAA-ATPase-like domain-containing protein</fullName>
    </recommendedName>
</protein>
<sequence>MAKLPIGIQTFAKIREDDYAYVDKTPLVHTLIEEGNYYFLARPRRFGKSLLISTLQALFEGRKELFTGLDIEDKWDWGIQYPVIKISFGGVARSLEDMKQDVGNILEENQRRLGLSCKNPQDIGGCFKQLIWEAQQKYGQKVVILVDEYDKLIVDNLDQIEVAKQGREVLKDLYSIIKDSDEYIKFAFLTGVSKFSKVSVFSGLNNLKDISLDSRYATLCGYTQHDLETVFAEHLRGADMERVRQWYNGYNFLGDRVYNPFDILLFIDSGQIFKNYWFTTGTPTFLVKLIQKGNYYIPRLNSLRVSESLIDSYNIEDIELEPLLFQAGYLTIGRQENVGAVTMYILNFPNLETRYSFNDFLLSHLTGQDAEKAEFQTQIYSALSGADLPAFERALTSLFASIPYTNYVNNTIGSYEGYYASVIYAYLASLGLDLTAEDVTSKGRIDLTIKLENSIYIIEFKVDGEGRALEQIKARGYHHKFQGTGKDIYLIGIDFDSEQRNIAGFEWEKG</sequence>
<dbReference type="Proteomes" id="UP000035036">
    <property type="component" value="Chromosome"/>
</dbReference>
<evidence type="ECO:0000313" key="2">
    <source>
        <dbReference type="EMBL" id="AJF08077.1"/>
    </source>
</evidence>
<dbReference type="EMBL" id="CP010311">
    <property type="protein sequence ID" value="AJF08077.1"/>
    <property type="molecule type" value="Genomic_DNA"/>
</dbReference>
<dbReference type="STRING" id="483547.GSUB_14780"/>
<accession>A0A0B5FIQ3</accession>
<feature type="domain" description="AAA-ATPase-like" evidence="1">
    <location>
        <begin position="5"/>
        <end position="201"/>
    </location>
</feature>
<keyword evidence="3" id="KW-1185">Reference proteome</keyword>
<organism evidence="2 3">
    <name type="scientific">Geoalkalibacter subterraneus</name>
    <dbReference type="NCBI Taxonomy" id="483547"/>
    <lineage>
        <taxon>Bacteria</taxon>
        <taxon>Pseudomonadati</taxon>
        <taxon>Thermodesulfobacteriota</taxon>
        <taxon>Desulfuromonadia</taxon>
        <taxon>Desulfuromonadales</taxon>
        <taxon>Geoalkalibacteraceae</taxon>
        <taxon>Geoalkalibacter</taxon>
    </lineage>
</organism>
<dbReference type="Pfam" id="PF09820">
    <property type="entry name" value="AAA-ATPase_like"/>
    <property type="match status" value="1"/>
</dbReference>
<dbReference type="InterPro" id="IPR018631">
    <property type="entry name" value="AAA-ATPase-like_dom"/>
</dbReference>
<reference evidence="2 3" key="1">
    <citation type="journal article" date="2015" name="Genome Announc.">
        <title>Genomes of Geoalkalibacter ferrihydriticus Z-0531T and Geoalkalibacter subterraneus Red1T, Two Haloalkaliphilic Metal-Reducing Deltaproteobacteria.</title>
        <authorList>
            <person name="Badalamenti J.P."/>
            <person name="Krajmalnik-Brown R."/>
            <person name="Torres C.I."/>
            <person name="Bond D.R."/>
        </authorList>
    </citation>
    <scope>NUCLEOTIDE SEQUENCE [LARGE SCALE GENOMIC DNA]</scope>
    <source>
        <strain evidence="2 3">Red1</strain>
    </source>
</reference>
<dbReference type="InterPro" id="IPR012547">
    <property type="entry name" value="PDDEXK_9"/>
</dbReference>
<dbReference type="InterPro" id="IPR027417">
    <property type="entry name" value="P-loop_NTPase"/>
</dbReference>
<dbReference type="HOGENOM" id="CLU_021114_0_0_7"/>
<dbReference type="PANTHER" id="PTHR34825:SF1">
    <property type="entry name" value="AAA-ATPASE-LIKE DOMAIN-CONTAINING PROTEIN"/>
    <property type="match status" value="1"/>
</dbReference>
<dbReference type="Pfam" id="PF08011">
    <property type="entry name" value="PDDEXK_9"/>
    <property type="match status" value="1"/>
</dbReference>
<dbReference type="AlphaFoldDB" id="A0A0B5FIQ3"/>
<gene>
    <name evidence="2" type="ORF">GSUB_14780</name>
</gene>
<dbReference type="OrthoDB" id="9808684at2"/>
<name>A0A0B5FIQ3_9BACT</name>
<proteinExistence type="predicted"/>
<evidence type="ECO:0000259" key="1">
    <source>
        <dbReference type="Pfam" id="PF09820"/>
    </source>
</evidence>
<dbReference type="PANTHER" id="PTHR34825">
    <property type="entry name" value="CONSERVED PROTEIN, WITH A WEAK D-GALACTARATE DEHYDRATASE/ALTRONATE HYDROLASE DOMAIN"/>
    <property type="match status" value="1"/>
</dbReference>
<dbReference type="SUPFAM" id="SSF52540">
    <property type="entry name" value="P-loop containing nucleoside triphosphate hydrolases"/>
    <property type="match status" value="1"/>
</dbReference>
<dbReference type="KEGG" id="gsb:GSUB_14780"/>